<reference evidence="3" key="1">
    <citation type="journal article" date="2019" name="Int. J. Syst. Evol. Microbiol.">
        <title>The Global Catalogue of Microorganisms (GCM) 10K type strain sequencing project: providing services to taxonomists for standard genome sequencing and annotation.</title>
        <authorList>
            <consortium name="The Broad Institute Genomics Platform"/>
            <consortium name="The Broad Institute Genome Sequencing Center for Infectious Disease"/>
            <person name="Wu L."/>
            <person name="Ma J."/>
        </authorList>
    </citation>
    <scope>NUCLEOTIDE SEQUENCE [LARGE SCALE GENOMIC DNA]</scope>
    <source>
        <strain evidence="3">KCTC 52094</strain>
    </source>
</reference>
<dbReference type="InterPro" id="IPR009057">
    <property type="entry name" value="Homeodomain-like_sf"/>
</dbReference>
<organism evidence="2 3">
    <name type="scientific">Teichococcus globiformis</name>
    <dbReference type="NCBI Taxonomy" id="2307229"/>
    <lineage>
        <taxon>Bacteria</taxon>
        <taxon>Pseudomonadati</taxon>
        <taxon>Pseudomonadota</taxon>
        <taxon>Alphaproteobacteria</taxon>
        <taxon>Acetobacterales</taxon>
        <taxon>Roseomonadaceae</taxon>
        <taxon>Roseomonas</taxon>
    </lineage>
</organism>
<dbReference type="Pfam" id="PF13592">
    <property type="entry name" value="HTH_33"/>
    <property type="match status" value="1"/>
</dbReference>
<feature type="domain" description="Winged helix-turn helix" evidence="1">
    <location>
        <begin position="69"/>
        <end position="126"/>
    </location>
</feature>
<evidence type="ECO:0000313" key="3">
    <source>
        <dbReference type="Proteomes" id="UP001595593"/>
    </source>
</evidence>
<keyword evidence="3" id="KW-1185">Reference proteome</keyword>
<dbReference type="EMBL" id="JBHRTN010000001">
    <property type="protein sequence ID" value="MFC3123447.1"/>
    <property type="molecule type" value="Genomic_DNA"/>
</dbReference>
<dbReference type="RefSeq" id="WP_379592331.1">
    <property type="nucleotide sequence ID" value="NZ_JBHRTN010000001.1"/>
</dbReference>
<comment type="caution">
    <text evidence="2">The sequence shown here is derived from an EMBL/GenBank/DDBJ whole genome shotgun (WGS) entry which is preliminary data.</text>
</comment>
<dbReference type="Proteomes" id="UP001595593">
    <property type="component" value="Unassembled WGS sequence"/>
</dbReference>
<dbReference type="InterPro" id="IPR025959">
    <property type="entry name" value="Winged_HTH_dom"/>
</dbReference>
<gene>
    <name evidence="2" type="ORF">ACFOD4_00105</name>
</gene>
<evidence type="ECO:0000259" key="1">
    <source>
        <dbReference type="Pfam" id="PF13592"/>
    </source>
</evidence>
<proteinExistence type="predicted"/>
<name>A0ABV7FYW4_9PROT</name>
<protein>
    <submittedName>
        <fullName evidence="2">Transposase</fullName>
    </submittedName>
</protein>
<accession>A0ABV7FYW4</accession>
<evidence type="ECO:0000313" key="2">
    <source>
        <dbReference type="EMBL" id="MFC3123447.1"/>
    </source>
</evidence>
<sequence length="143" mass="16064">MPSRMMCDPGHGGVGLQTLRDWIPRFNAKGSAGLVDTKAPGQLFKLDGQQRQQFLQLVGEGPAAAIHGVVRWCLINLAQRLFEEHGLSTAKQTLNREMRTLRLRKVSARPQHHVQDPEPAEVFRETSPLVWQKLPGQGRQTPR</sequence>
<dbReference type="SUPFAM" id="SSF46689">
    <property type="entry name" value="Homeodomain-like"/>
    <property type="match status" value="1"/>
</dbReference>